<comment type="cofactor">
    <cofactor evidence="1">
        <name>Ca(2+)</name>
        <dbReference type="ChEBI" id="CHEBI:29108"/>
    </cofactor>
</comment>
<dbReference type="CDD" id="cd11377">
    <property type="entry name" value="Pro-peptidase_S53"/>
    <property type="match status" value="1"/>
</dbReference>
<keyword evidence="2" id="KW-0645">Protease</keyword>
<gene>
    <name evidence="10" type="ORF">PO878_00145</name>
</gene>
<evidence type="ECO:0000256" key="8">
    <source>
        <dbReference type="SAM" id="MobiDB-lite"/>
    </source>
</evidence>
<keyword evidence="7" id="KW-0865">Zymogen</keyword>
<feature type="compositionally biased region" description="Low complexity" evidence="8">
    <location>
        <begin position="43"/>
        <end position="52"/>
    </location>
</feature>
<keyword evidence="3" id="KW-0479">Metal-binding</keyword>
<keyword evidence="11" id="KW-1185">Reference proteome</keyword>
<dbReference type="SMART" id="SM00944">
    <property type="entry name" value="Pro-kuma_activ"/>
    <property type="match status" value="1"/>
</dbReference>
<accession>A0AAF0BTR7</accession>
<dbReference type="PANTHER" id="PTHR14218:SF15">
    <property type="entry name" value="TRIPEPTIDYL-PEPTIDASE 1"/>
    <property type="match status" value="1"/>
</dbReference>
<keyword evidence="5" id="KW-0720">Serine protease</keyword>
<dbReference type="AlphaFoldDB" id="A0AAF0BTR7"/>
<dbReference type="PANTHER" id="PTHR14218">
    <property type="entry name" value="PROTEASE S8 TRIPEPTIDYL PEPTIDASE I CLN2"/>
    <property type="match status" value="1"/>
</dbReference>
<evidence type="ECO:0000256" key="1">
    <source>
        <dbReference type="ARBA" id="ARBA00001913"/>
    </source>
</evidence>
<dbReference type="Pfam" id="PF09286">
    <property type="entry name" value="Pro-kuma_activ"/>
    <property type="match status" value="1"/>
</dbReference>
<dbReference type="InterPro" id="IPR023828">
    <property type="entry name" value="Peptidase_S8_Ser-AS"/>
</dbReference>
<evidence type="ECO:0000256" key="7">
    <source>
        <dbReference type="ARBA" id="ARBA00023145"/>
    </source>
</evidence>
<dbReference type="GO" id="GO:0004252">
    <property type="term" value="F:serine-type endopeptidase activity"/>
    <property type="evidence" value="ECO:0007669"/>
    <property type="project" value="InterPro"/>
</dbReference>
<feature type="region of interest" description="Disordered" evidence="8">
    <location>
        <begin position="43"/>
        <end position="69"/>
    </location>
</feature>
<dbReference type="InterPro" id="IPR036852">
    <property type="entry name" value="Peptidase_S8/S53_dom_sf"/>
</dbReference>
<dbReference type="CDD" id="cd04056">
    <property type="entry name" value="Peptidases_S53"/>
    <property type="match status" value="1"/>
</dbReference>
<dbReference type="Gene3D" id="3.40.50.200">
    <property type="entry name" value="Peptidase S8/S53 domain"/>
    <property type="match status" value="1"/>
</dbReference>
<dbReference type="InterPro" id="IPR050819">
    <property type="entry name" value="Tripeptidyl-peptidase_I"/>
</dbReference>
<sequence>MADQASSTHQMAPRRSRRVGWAVALLVLVASVAVAGGASVAPAGAEPAVAWEDTSPDGQPRTGDADPDDTLTVHLGLRHVDTVGLEAAARAVSDPASSRYGQHLSLSEVASGFGAPPHEAAAVVAALAAEGIEARVGATGTQVVAPMTVGQASTFFATTWGTYGTGDDATELPDTAPTLPAGLAEVVSLVTGLVPDPAVAAAGAAPAAGRAGPPTLPVFGGGAPFRTGVAEGCPEGTGAAELAVGSGQYVGLFPNQLADAYGLSTLRDAGIDGAGVRAAVVGFGAPSSADLGVFADCLGLDTSAVHVEADPGTDTYDGNALEATLDVQTLLAAAPGLDRLDVYALEQGQDVATFVDLLEAPLAAAAAGRPLPHLVSVSYGLCEPAWVGDPAALLVEQVLAGAALAGVGYQIASGDNGSSDCVEGTGATDIAVDYPAASEWTTAVGGTNLGLDAGNAIASQGVWNDDVYPDGLGAAYPDSGGGGGRSIAISRPAHQRGPGVPAGGTRLVPDIALFADPWPGYAIYCIAACPVAAGATTGWQNVGGTSASTPLTTGALALVTEHLTRARGTGGDAVRLGLVSPVLWELGRQGSDVLRDVTIGDNDVAGVGCCAAGPGFDLASGWGSLDAGHLAAALGPVPVDLTASVGTSGADGRAPVRLDAQAAPSAGRVTTWTWSVDGAEVATTDAGTLDLALPVGPHEVEVRVRTDLAAEGVAATGVDVTAAPGPGGGVGPTTATPAQPVRAAARFTG</sequence>
<dbReference type="InterPro" id="IPR015366">
    <property type="entry name" value="S53_propep"/>
</dbReference>
<evidence type="ECO:0000313" key="10">
    <source>
        <dbReference type="EMBL" id="WCO67132.1"/>
    </source>
</evidence>
<evidence type="ECO:0000313" key="11">
    <source>
        <dbReference type="Proteomes" id="UP001216390"/>
    </source>
</evidence>
<dbReference type="KEGG" id="ima:PO878_00145"/>
<dbReference type="GO" id="GO:0008240">
    <property type="term" value="F:tripeptidyl-peptidase activity"/>
    <property type="evidence" value="ECO:0007669"/>
    <property type="project" value="TreeGrafter"/>
</dbReference>
<organism evidence="10 11">
    <name type="scientific">Iamia majanohamensis</name>
    <dbReference type="NCBI Taxonomy" id="467976"/>
    <lineage>
        <taxon>Bacteria</taxon>
        <taxon>Bacillati</taxon>
        <taxon>Actinomycetota</taxon>
        <taxon>Acidimicrobiia</taxon>
        <taxon>Acidimicrobiales</taxon>
        <taxon>Iamiaceae</taxon>
        <taxon>Iamia</taxon>
    </lineage>
</organism>
<feature type="domain" description="Peptidase S53" evidence="9">
    <location>
        <begin position="251"/>
        <end position="637"/>
    </location>
</feature>
<reference evidence="10" key="1">
    <citation type="submission" date="2023-01" db="EMBL/GenBank/DDBJ databases">
        <title>The diversity of Class Acidimicrobiia in South China Sea sediment environments and the proposal of Iamia marina sp. nov., a novel species of the genus Iamia.</title>
        <authorList>
            <person name="He Y."/>
            <person name="Tian X."/>
        </authorList>
    </citation>
    <scope>NUCLEOTIDE SEQUENCE</scope>
    <source>
        <strain evidence="10">DSM 19957</strain>
    </source>
</reference>
<evidence type="ECO:0000256" key="2">
    <source>
        <dbReference type="ARBA" id="ARBA00022670"/>
    </source>
</evidence>
<dbReference type="GO" id="GO:0046872">
    <property type="term" value="F:metal ion binding"/>
    <property type="evidence" value="ECO:0007669"/>
    <property type="project" value="UniProtKB-KW"/>
</dbReference>
<protein>
    <submittedName>
        <fullName evidence="10">S53 family peptidase</fullName>
    </submittedName>
</protein>
<dbReference type="PROSITE" id="PS00138">
    <property type="entry name" value="SUBTILASE_SER"/>
    <property type="match status" value="1"/>
</dbReference>
<evidence type="ECO:0000256" key="3">
    <source>
        <dbReference type="ARBA" id="ARBA00022723"/>
    </source>
</evidence>
<dbReference type="RefSeq" id="WP_272736654.1">
    <property type="nucleotide sequence ID" value="NZ_CP116942.1"/>
</dbReference>
<keyword evidence="6" id="KW-0106">Calcium</keyword>
<dbReference type="InterPro" id="IPR030400">
    <property type="entry name" value="Sedolisin_dom"/>
</dbReference>
<dbReference type="SUPFAM" id="SSF52743">
    <property type="entry name" value="Subtilisin-like"/>
    <property type="match status" value="1"/>
</dbReference>
<dbReference type="PROSITE" id="PS51695">
    <property type="entry name" value="SEDOLISIN"/>
    <property type="match status" value="1"/>
</dbReference>
<proteinExistence type="predicted"/>
<dbReference type="EMBL" id="CP116942">
    <property type="protein sequence ID" value="WCO67132.1"/>
    <property type="molecule type" value="Genomic_DNA"/>
</dbReference>
<evidence type="ECO:0000259" key="9">
    <source>
        <dbReference type="PROSITE" id="PS51695"/>
    </source>
</evidence>
<dbReference type="GO" id="GO:0006508">
    <property type="term" value="P:proteolysis"/>
    <property type="evidence" value="ECO:0007669"/>
    <property type="project" value="UniProtKB-KW"/>
</dbReference>
<keyword evidence="4" id="KW-0378">Hydrolase</keyword>
<name>A0AAF0BTR7_9ACTN</name>
<evidence type="ECO:0000256" key="4">
    <source>
        <dbReference type="ARBA" id="ARBA00022801"/>
    </source>
</evidence>
<dbReference type="SUPFAM" id="SSF54897">
    <property type="entry name" value="Protease propeptides/inhibitors"/>
    <property type="match status" value="1"/>
</dbReference>
<dbReference type="Proteomes" id="UP001216390">
    <property type="component" value="Chromosome"/>
</dbReference>
<evidence type="ECO:0000256" key="6">
    <source>
        <dbReference type="ARBA" id="ARBA00022837"/>
    </source>
</evidence>
<evidence type="ECO:0000256" key="5">
    <source>
        <dbReference type="ARBA" id="ARBA00022825"/>
    </source>
</evidence>